<dbReference type="Pfam" id="PF14111">
    <property type="entry name" value="DUF4283"/>
    <property type="match status" value="1"/>
</dbReference>
<comment type="caution">
    <text evidence="2">The sequence shown here is derived from an EMBL/GenBank/DDBJ whole genome shotgun (WGS) entry which is preliminary data.</text>
</comment>
<dbReference type="PANTHER" id="PTHR31286:SF167">
    <property type="entry name" value="OS09G0268800 PROTEIN"/>
    <property type="match status" value="1"/>
</dbReference>
<dbReference type="InterPro" id="IPR025558">
    <property type="entry name" value="DUF4283"/>
</dbReference>
<reference evidence="2" key="1">
    <citation type="submission" date="2022-12" db="EMBL/GenBank/DDBJ databases">
        <title>Draft genome assemblies for two species of Escallonia (Escalloniales).</title>
        <authorList>
            <person name="Chanderbali A."/>
            <person name="Dervinis C."/>
            <person name="Anghel I."/>
            <person name="Soltis D."/>
            <person name="Soltis P."/>
            <person name="Zapata F."/>
        </authorList>
    </citation>
    <scope>NUCLEOTIDE SEQUENCE</scope>
    <source>
        <strain evidence="2">UCBG64.0493</strain>
        <tissue evidence="2">Leaf</tissue>
    </source>
</reference>
<evidence type="ECO:0000259" key="1">
    <source>
        <dbReference type="Pfam" id="PF14111"/>
    </source>
</evidence>
<dbReference type="Proteomes" id="UP001188597">
    <property type="component" value="Unassembled WGS sequence"/>
</dbReference>
<feature type="domain" description="DUF4283" evidence="1">
    <location>
        <begin position="32"/>
        <end position="111"/>
    </location>
</feature>
<name>A0AA88V247_9ASTE</name>
<dbReference type="AlphaFoldDB" id="A0AA88V247"/>
<dbReference type="EMBL" id="JAVXUP010003044">
    <property type="protein sequence ID" value="KAK3000297.1"/>
    <property type="molecule type" value="Genomic_DNA"/>
</dbReference>
<organism evidence="2 3">
    <name type="scientific">Escallonia herrerae</name>
    <dbReference type="NCBI Taxonomy" id="1293975"/>
    <lineage>
        <taxon>Eukaryota</taxon>
        <taxon>Viridiplantae</taxon>
        <taxon>Streptophyta</taxon>
        <taxon>Embryophyta</taxon>
        <taxon>Tracheophyta</taxon>
        <taxon>Spermatophyta</taxon>
        <taxon>Magnoliopsida</taxon>
        <taxon>eudicotyledons</taxon>
        <taxon>Gunneridae</taxon>
        <taxon>Pentapetalae</taxon>
        <taxon>asterids</taxon>
        <taxon>campanulids</taxon>
        <taxon>Escalloniales</taxon>
        <taxon>Escalloniaceae</taxon>
        <taxon>Escallonia</taxon>
    </lineage>
</organism>
<protein>
    <recommendedName>
        <fullName evidence="1">DUF4283 domain-containing protein</fullName>
    </recommendedName>
</protein>
<dbReference type="InterPro" id="IPR040256">
    <property type="entry name" value="At4g02000-like"/>
</dbReference>
<accession>A0AA88V247</accession>
<dbReference type="PANTHER" id="PTHR31286">
    <property type="entry name" value="GLYCINE-RICH CELL WALL STRUCTURAL PROTEIN 1.8-LIKE"/>
    <property type="match status" value="1"/>
</dbReference>
<keyword evidence="3" id="KW-1185">Reference proteome</keyword>
<sequence length="205" mass="23442">MESLINKTSSLNCAYLSDLEEDEISATKEYALTLLAKVISPRAINVKAAQTILQKWWNPSKGMIVQHQKENIFCITFNHEWDKKRVLNTGPWSIMNCHVVVRDWPPNLTMEELDFPQSTFWIRVSGLPPNMISKANAERIGGAVQDIGFTTKGNLSWFKFLRIQVRIDITKQFQLDLTRKSHNPHPRGSGSNTRDSRIFASIVDN</sequence>
<evidence type="ECO:0000313" key="2">
    <source>
        <dbReference type="EMBL" id="KAK3000297.1"/>
    </source>
</evidence>
<proteinExistence type="predicted"/>
<evidence type="ECO:0000313" key="3">
    <source>
        <dbReference type="Proteomes" id="UP001188597"/>
    </source>
</evidence>
<gene>
    <name evidence="2" type="ORF">RJ639_020997</name>
</gene>